<accession>A0AAV1AJ04</accession>
<reference evidence="2 3" key="1">
    <citation type="submission" date="2023-01" db="EMBL/GenBank/DDBJ databases">
        <authorList>
            <person name="Kreplak J."/>
        </authorList>
    </citation>
    <scope>NUCLEOTIDE SEQUENCE [LARGE SCALE GENOMIC DNA]</scope>
</reference>
<evidence type="ECO:0000256" key="1">
    <source>
        <dbReference type="SAM" id="MobiDB-lite"/>
    </source>
</evidence>
<evidence type="ECO:0000313" key="3">
    <source>
        <dbReference type="Proteomes" id="UP001157006"/>
    </source>
</evidence>
<organism evidence="2 3">
    <name type="scientific">Vicia faba</name>
    <name type="common">Broad bean</name>
    <name type="synonym">Faba vulgaris</name>
    <dbReference type="NCBI Taxonomy" id="3906"/>
    <lineage>
        <taxon>Eukaryota</taxon>
        <taxon>Viridiplantae</taxon>
        <taxon>Streptophyta</taxon>
        <taxon>Embryophyta</taxon>
        <taxon>Tracheophyta</taxon>
        <taxon>Spermatophyta</taxon>
        <taxon>Magnoliopsida</taxon>
        <taxon>eudicotyledons</taxon>
        <taxon>Gunneridae</taxon>
        <taxon>Pentapetalae</taxon>
        <taxon>rosids</taxon>
        <taxon>fabids</taxon>
        <taxon>Fabales</taxon>
        <taxon>Fabaceae</taxon>
        <taxon>Papilionoideae</taxon>
        <taxon>50 kb inversion clade</taxon>
        <taxon>NPAAA clade</taxon>
        <taxon>Hologalegina</taxon>
        <taxon>IRL clade</taxon>
        <taxon>Fabeae</taxon>
        <taxon>Vicia</taxon>
    </lineage>
</organism>
<protein>
    <submittedName>
        <fullName evidence="2">Uncharacterized protein</fullName>
    </submittedName>
</protein>
<proteinExistence type="predicted"/>
<sequence length="110" mass="12391">MYISAGNILTTNAYIFHNNLTYGKIVYLAGQHQQQKTLIPEPKHVPLLRVRSQIALSSVTHGKAREEQIQLSDEALVGEEKHNEFPKNQELGRGKREKRASVKLTELVSG</sequence>
<feature type="region of interest" description="Disordered" evidence="1">
    <location>
        <begin position="80"/>
        <end position="110"/>
    </location>
</feature>
<evidence type="ECO:0000313" key="2">
    <source>
        <dbReference type="EMBL" id="CAI8610304.1"/>
    </source>
</evidence>
<feature type="compositionally biased region" description="Basic and acidic residues" evidence="1">
    <location>
        <begin position="80"/>
        <end position="94"/>
    </location>
</feature>
<gene>
    <name evidence="2" type="ORF">VFH_IV175720</name>
</gene>
<dbReference type="Proteomes" id="UP001157006">
    <property type="component" value="Chromosome 4"/>
</dbReference>
<keyword evidence="3" id="KW-1185">Reference proteome</keyword>
<dbReference type="EMBL" id="OX451739">
    <property type="protein sequence ID" value="CAI8610304.1"/>
    <property type="molecule type" value="Genomic_DNA"/>
</dbReference>
<name>A0AAV1AJ04_VICFA</name>
<dbReference type="AlphaFoldDB" id="A0AAV1AJ04"/>